<protein>
    <submittedName>
        <fullName evidence="2">Uncharacterized protein</fullName>
    </submittedName>
</protein>
<comment type="caution">
    <text evidence="2">The sequence shown here is derived from an EMBL/GenBank/DDBJ whole genome shotgun (WGS) entry which is preliminary data.</text>
</comment>
<dbReference type="Proteomes" id="UP001590951">
    <property type="component" value="Unassembled WGS sequence"/>
</dbReference>
<keyword evidence="1" id="KW-0732">Signal</keyword>
<evidence type="ECO:0000313" key="3">
    <source>
        <dbReference type="Proteomes" id="UP001590951"/>
    </source>
</evidence>
<evidence type="ECO:0000256" key="1">
    <source>
        <dbReference type="SAM" id="SignalP"/>
    </source>
</evidence>
<accession>A0ABR4B507</accession>
<organism evidence="2 3">
    <name type="scientific">Lepraria finkii</name>
    <dbReference type="NCBI Taxonomy" id="1340010"/>
    <lineage>
        <taxon>Eukaryota</taxon>
        <taxon>Fungi</taxon>
        <taxon>Dikarya</taxon>
        <taxon>Ascomycota</taxon>
        <taxon>Pezizomycotina</taxon>
        <taxon>Lecanoromycetes</taxon>
        <taxon>OSLEUM clade</taxon>
        <taxon>Lecanoromycetidae</taxon>
        <taxon>Lecanorales</taxon>
        <taxon>Lecanorineae</taxon>
        <taxon>Stereocaulaceae</taxon>
        <taxon>Lepraria</taxon>
    </lineage>
</organism>
<sequence length="435" mass="46165">MIFLSHLTLFATVFLFGVRAFNIDFNVAPACDGWNLGQWTGVKDGICRTNYAGTAAGYSVTSSGPSDIDNLVVFYSSDDCDPSKEIAASNVELCTTGKFSSFKVVEVKDCCLDSAVSDCVLLNNQASNQSEVFDGGQDPGSVDPITTTSGPSAAYTSGLDSPLITDTAGSSINPSDLSVIDAAYPSVTDSARLRARGNKDANPPNPSTSGYTVYHGAIRTYGEQTYKMHQIAHEVYRGINIEDWDDSVHTPSDTKIDFSGVENRASQQLSGSVSSRELSPLEERAFRWSQCNVAMTCLYQIGTAVVYGINGALDFAVAAWNQLKAHRQSIWKFLNQPIVVGVGIGGPLAAFQGYISARTTTVETPPAECSSSNDDGIMIREAVYGATLGLSKKNGDLSDLAVTLTLKSGEVATIVLNARQTGETTPEVCGAPTTA</sequence>
<evidence type="ECO:0000313" key="2">
    <source>
        <dbReference type="EMBL" id="KAL2052131.1"/>
    </source>
</evidence>
<feature type="signal peptide" evidence="1">
    <location>
        <begin position="1"/>
        <end position="20"/>
    </location>
</feature>
<name>A0ABR4B507_9LECA</name>
<feature type="chain" id="PRO_5045516903" evidence="1">
    <location>
        <begin position="21"/>
        <end position="435"/>
    </location>
</feature>
<dbReference type="EMBL" id="JBHFEH010000029">
    <property type="protein sequence ID" value="KAL2052131.1"/>
    <property type="molecule type" value="Genomic_DNA"/>
</dbReference>
<proteinExistence type="predicted"/>
<gene>
    <name evidence="2" type="ORF">ABVK25_007573</name>
</gene>
<reference evidence="2 3" key="1">
    <citation type="submission" date="2024-09" db="EMBL/GenBank/DDBJ databases">
        <title>Rethinking Asexuality: The Enigmatic Case of Functional Sexual Genes in Lepraria (Stereocaulaceae).</title>
        <authorList>
            <person name="Doellman M."/>
            <person name="Sun Y."/>
            <person name="Barcenas-Pena A."/>
            <person name="Lumbsch H.T."/>
            <person name="Grewe F."/>
        </authorList>
    </citation>
    <scope>NUCLEOTIDE SEQUENCE [LARGE SCALE GENOMIC DNA]</scope>
    <source>
        <strain evidence="2 3">Grewe 0041</strain>
    </source>
</reference>
<keyword evidence="3" id="KW-1185">Reference proteome</keyword>